<dbReference type="KEGG" id="pcm:AY601_4922"/>
<dbReference type="GO" id="GO:0016987">
    <property type="term" value="F:sigma factor activity"/>
    <property type="evidence" value="ECO:0007669"/>
    <property type="project" value="UniProtKB-KW"/>
</dbReference>
<protein>
    <submittedName>
        <fullName evidence="8">ECF subfamily RNA polymerase sigma-24 factor</fullName>
    </submittedName>
</protein>
<evidence type="ECO:0000256" key="2">
    <source>
        <dbReference type="ARBA" id="ARBA00023015"/>
    </source>
</evidence>
<dbReference type="Proteomes" id="UP000071561">
    <property type="component" value="Chromosome"/>
</dbReference>
<organism evidence="8 9">
    <name type="scientific">Pedobacter cryoconitis</name>
    <dbReference type="NCBI Taxonomy" id="188932"/>
    <lineage>
        <taxon>Bacteria</taxon>
        <taxon>Pseudomonadati</taxon>
        <taxon>Bacteroidota</taxon>
        <taxon>Sphingobacteriia</taxon>
        <taxon>Sphingobacteriales</taxon>
        <taxon>Sphingobacteriaceae</taxon>
        <taxon>Pedobacter</taxon>
    </lineage>
</organism>
<name>A0A127VKD8_9SPHI</name>
<dbReference type="SUPFAM" id="SSF88946">
    <property type="entry name" value="Sigma2 domain of RNA polymerase sigma factors"/>
    <property type="match status" value="1"/>
</dbReference>
<dbReference type="GO" id="GO:0006352">
    <property type="term" value="P:DNA-templated transcription initiation"/>
    <property type="evidence" value="ECO:0007669"/>
    <property type="project" value="InterPro"/>
</dbReference>
<accession>A0A127VKD8</accession>
<evidence type="ECO:0000256" key="1">
    <source>
        <dbReference type="ARBA" id="ARBA00010641"/>
    </source>
</evidence>
<comment type="similarity">
    <text evidence="1">Belongs to the sigma-70 factor family. ECF subfamily.</text>
</comment>
<dbReference type="GO" id="GO:0003677">
    <property type="term" value="F:DNA binding"/>
    <property type="evidence" value="ECO:0007669"/>
    <property type="project" value="UniProtKB-KW"/>
</dbReference>
<evidence type="ECO:0000256" key="3">
    <source>
        <dbReference type="ARBA" id="ARBA00023082"/>
    </source>
</evidence>
<keyword evidence="3" id="KW-0731">Sigma factor</keyword>
<dbReference type="Pfam" id="PF08281">
    <property type="entry name" value="Sigma70_r4_2"/>
    <property type="match status" value="1"/>
</dbReference>
<dbReference type="EMBL" id="CP014504">
    <property type="protein sequence ID" value="AMQ01742.1"/>
    <property type="molecule type" value="Genomic_DNA"/>
</dbReference>
<dbReference type="Gene3D" id="1.10.1740.10">
    <property type="match status" value="1"/>
</dbReference>
<dbReference type="InterPro" id="IPR013325">
    <property type="entry name" value="RNA_pol_sigma_r2"/>
</dbReference>
<feature type="domain" description="RNA polymerase sigma factor 70 region 4 type 2" evidence="7">
    <location>
        <begin position="86"/>
        <end position="137"/>
    </location>
</feature>
<dbReference type="InterPro" id="IPR036388">
    <property type="entry name" value="WH-like_DNA-bd_sf"/>
</dbReference>
<dbReference type="InterPro" id="IPR013249">
    <property type="entry name" value="RNA_pol_sigma70_r4_t2"/>
</dbReference>
<dbReference type="SUPFAM" id="SSF88659">
    <property type="entry name" value="Sigma3 and sigma4 domains of RNA polymerase sigma factors"/>
    <property type="match status" value="1"/>
</dbReference>
<dbReference type="Pfam" id="PF04542">
    <property type="entry name" value="Sigma70_r2"/>
    <property type="match status" value="1"/>
</dbReference>
<gene>
    <name evidence="8" type="ORF">AY601_4922</name>
</gene>
<keyword evidence="9" id="KW-1185">Reference proteome</keyword>
<dbReference type="InterPro" id="IPR039425">
    <property type="entry name" value="RNA_pol_sigma-70-like"/>
</dbReference>
<keyword evidence="2" id="KW-0805">Transcription regulation</keyword>
<evidence type="ECO:0000256" key="4">
    <source>
        <dbReference type="ARBA" id="ARBA00023125"/>
    </source>
</evidence>
<evidence type="ECO:0000313" key="8">
    <source>
        <dbReference type="EMBL" id="AMQ01742.1"/>
    </source>
</evidence>
<dbReference type="Gene3D" id="1.10.10.10">
    <property type="entry name" value="Winged helix-like DNA-binding domain superfamily/Winged helix DNA-binding domain"/>
    <property type="match status" value="1"/>
</dbReference>
<dbReference type="CDD" id="cd06171">
    <property type="entry name" value="Sigma70_r4"/>
    <property type="match status" value="1"/>
</dbReference>
<dbReference type="InterPro" id="IPR007627">
    <property type="entry name" value="RNA_pol_sigma70_r2"/>
</dbReference>
<dbReference type="PANTHER" id="PTHR43133:SF8">
    <property type="entry name" value="RNA POLYMERASE SIGMA FACTOR HI_1459-RELATED"/>
    <property type="match status" value="1"/>
</dbReference>
<feature type="domain" description="RNA polymerase sigma-70 region 2" evidence="6">
    <location>
        <begin position="2"/>
        <end position="56"/>
    </location>
</feature>
<dbReference type="InterPro" id="IPR014284">
    <property type="entry name" value="RNA_pol_sigma-70_dom"/>
</dbReference>
<dbReference type="InterPro" id="IPR013324">
    <property type="entry name" value="RNA_pol_sigma_r3/r4-like"/>
</dbReference>
<dbReference type="AlphaFoldDB" id="A0A127VKD8"/>
<dbReference type="PANTHER" id="PTHR43133">
    <property type="entry name" value="RNA POLYMERASE ECF-TYPE SIGMA FACTO"/>
    <property type="match status" value="1"/>
</dbReference>
<evidence type="ECO:0000256" key="5">
    <source>
        <dbReference type="ARBA" id="ARBA00023163"/>
    </source>
</evidence>
<keyword evidence="5" id="KW-0804">Transcription</keyword>
<evidence type="ECO:0000259" key="7">
    <source>
        <dbReference type="Pfam" id="PF08281"/>
    </source>
</evidence>
<evidence type="ECO:0000259" key="6">
    <source>
        <dbReference type="Pfam" id="PF04542"/>
    </source>
</evidence>
<keyword evidence="4" id="KW-0238">DNA-binding</keyword>
<dbReference type="NCBIfam" id="TIGR02937">
    <property type="entry name" value="sigma70-ECF"/>
    <property type="match status" value="1"/>
</dbReference>
<evidence type="ECO:0000313" key="9">
    <source>
        <dbReference type="Proteomes" id="UP000071561"/>
    </source>
</evidence>
<proteinExistence type="inferred from homology"/>
<dbReference type="OrthoDB" id="1491902at2"/>
<dbReference type="PATRIC" id="fig|188932.3.peg.5101"/>
<sequence length="169" mass="19315">MAICRRYALNDFDAAEVLNDGFLKVFTHIEKYDLEKPFKPWLARIITNTAIDRYRMNLKFSDHDDVNDHEEIGQAASIYEQLAYKDLLVLVQKLSPAYRTVFNLYAIDGYSHEEIASLLKISTGTSKSNLFKARQQLREKLAVLNVNKPAEGTADLQQIAERGIGYNGR</sequence>
<reference evidence="8 9" key="1">
    <citation type="submission" date="2016-03" db="EMBL/GenBank/DDBJ databases">
        <title>Complete genome sequence of Pedobacter cryoconitis PAMC 27485.</title>
        <authorList>
            <person name="Lee J."/>
            <person name="Kim O.-S."/>
        </authorList>
    </citation>
    <scope>NUCLEOTIDE SEQUENCE [LARGE SCALE GENOMIC DNA]</scope>
    <source>
        <strain evidence="8 9">PAMC 27485</strain>
    </source>
</reference>